<dbReference type="AlphaFoldDB" id="A0A1J7J4F1"/>
<dbReference type="EMBL" id="KV875117">
    <property type="protein sequence ID" value="OIW22394.1"/>
    <property type="molecule type" value="Genomic_DNA"/>
</dbReference>
<name>A0A1J7J4F1_9PEZI</name>
<proteinExistence type="predicted"/>
<organism evidence="1 2">
    <name type="scientific">Coniochaeta ligniaria NRRL 30616</name>
    <dbReference type="NCBI Taxonomy" id="1408157"/>
    <lineage>
        <taxon>Eukaryota</taxon>
        <taxon>Fungi</taxon>
        <taxon>Dikarya</taxon>
        <taxon>Ascomycota</taxon>
        <taxon>Pezizomycotina</taxon>
        <taxon>Sordariomycetes</taxon>
        <taxon>Sordariomycetidae</taxon>
        <taxon>Coniochaetales</taxon>
        <taxon>Coniochaetaceae</taxon>
        <taxon>Coniochaeta</taxon>
    </lineage>
</organism>
<evidence type="ECO:0000313" key="1">
    <source>
        <dbReference type="EMBL" id="OIW22394.1"/>
    </source>
</evidence>
<gene>
    <name evidence="1" type="ORF">CONLIGDRAFT_650616</name>
</gene>
<sequence>MVTGVTDQLTSAVVHLHHHYTPEMPTNLPPQRGEWAAADQQHSHRKVLAASAERYLGALCPCTAICDTNLDRIRGEPATLRLSVSQVVIAINHVRDGGTMVVLIHRPEA</sequence>
<dbReference type="InParanoid" id="A0A1J7J4F1"/>
<dbReference type="Proteomes" id="UP000182658">
    <property type="component" value="Unassembled WGS sequence"/>
</dbReference>
<accession>A0A1J7J4F1</accession>
<reference evidence="1 2" key="1">
    <citation type="submission" date="2016-10" db="EMBL/GenBank/DDBJ databases">
        <title>Draft genome sequence of Coniochaeta ligniaria NRRL30616, a lignocellulolytic fungus for bioabatement of inhibitors in plant biomass hydrolysates.</title>
        <authorList>
            <consortium name="DOE Joint Genome Institute"/>
            <person name="Jimenez D.J."/>
            <person name="Hector R.E."/>
            <person name="Riley R."/>
            <person name="Sun H."/>
            <person name="Grigoriev I.V."/>
            <person name="Van Elsas J.D."/>
            <person name="Nichols N.N."/>
        </authorList>
    </citation>
    <scope>NUCLEOTIDE SEQUENCE [LARGE SCALE GENOMIC DNA]</scope>
    <source>
        <strain evidence="1 2">NRRL 30616</strain>
    </source>
</reference>
<dbReference type="OrthoDB" id="417125at2759"/>
<protein>
    <submittedName>
        <fullName evidence="1">Uncharacterized protein</fullName>
    </submittedName>
</protein>
<evidence type="ECO:0000313" key="2">
    <source>
        <dbReference type="Proteomes" id="UP000182658"/>
    </source>
</evidence>
<keyword evidence="2" id="KW-1185">Reference proteome</keyword>